<name>A0AAE0XIH5_9PEZI</name>
<feature type="compositionally biased region" description="Polar residues" evidence="1">
    <location>
        <begin position="226"/>
        <end position="244"/>
    </location>
</feature>
<dbReference type="Proteomes" id="UP001270362">
    <property type="component" value="Unassembled WGS sequence"/>
</dbReference>
<keyword evidence="3" id="KW-1185">Reference proteome</keyword>
<sequence length="487" mass="53733">MSRGTTEILVHITAPSNAVDDEAYRALAGAYLDFDPGRRTAVFGSKDTPSAIGRDHDEAATERASSPIGEEIPPQVILESPVMSFRSVCDNLESPRLRRFRDRDRDGDRDRDREEIQRSQLSWQAPPSVVQDSVPDNYLAIPGYCSPTRILEHFLSTIESSHATDQSPVRHQLALRPSSDEQVAISPEDPGAAEQPSPYTASQSKQVESSPISLPSTNSPDDKQTNAKVQDGPNSSNGPGSIQRTTKESETVIPLSPVMSRKRLRYPGPSMDANETRIFSSFPGELIPSSRSESEPPAKRIRKPPLPDPGKPLARSASDIGPRQGRAKAQKTAFLPLGSLEIYSPAPPTDVHDIDPADLIPDALAQLANQLSLEKRFVPESQTRELRSFERGFWLVDCTSWNSELKQACWKFLSDYLLGGSAGWGVWCGRDGEFSRLKMWCYGHAVGHIYLLLRLASKRMVKQTGACWIDAREEVVIRMAGQHAPAE</sequence>
<dbReference type="EMBL" id="JAULSO010000001">
    <property type="protein sequence ID" value="KAK3693846.1"/>
    <property type="molecule type" value="Genomic_DNA"/>
</dbReference>
<feature type="region of interest" description="Disordered" evidence="1">
    <location>
        <begin position="161"/>
        <end position="328"/>
    </location>
</feature>
<feature type="compositionally biased region" description="Basic and acidic residues" evidence="1">
    <location>
        <begin position="100"/>
        <end position="117"/>
    </location>
</feature>
<evidence type="ECO:0000256" key="1">
    <source>
        <dbReference type="SAM" id="MobiDB-lite"/>
    </source>
</evidence>
<feature type="region of interest" description="Disordered" evidence="1">
    <location>
        <begin position="43"/>
        <end position="72"/>
    </location>
</feature>
<feature type="compositionally biased region" description="Polar residues" evidence="1">
    <location>
        <begin position="197"/>
        <end position="219"/>
    </location>
</feature>
<dbReference type="AlphaFoldDB" id="A0AAE0XIH5"/>
<proteinExistence type="predicted"/>
<comment type="caution">
    <text evidence="2">The sequence shown here is derived from an EMBL/GenBank/DDBJ whole genome shotgun (WGS) entry which is preliminary data.</text>
</comment>
<reference evidence="2" key="2">
    <citation type="submission" date="2023-06" db="EMBL/GenBank/DDBJ databases">
        <authorList>
            <consortium name="Lawrence Berkeley National Laboratory"/>
            <person name="Haridas S."/>
            <person name="Hensen N."/>
            <person name="Bonometti L."/>
            <person name="Westerberg I."/>
            <person name="Brannstrom I.O."/>
            <person name="Guillou S."/>
            <person name="Cros-Aarteil S."/>
            <person name="Calhoun S."/>
            <person name="Kuo A."/>
            <person name="Mondo S."/>
            <person name="Pangilinan J."/>
            <person name="Riley R."/>
            <person name="Labutti K."/>
            <person name="Andreopoulos B."/>
            <person name="Lipzen A."/>
            <person name="Chen C."/>
            <person name="Yanf M."/>
            <person name="Daum C."/>
            <person name="Ng V."/>
            <person name="Clum A."/>
            <person name="Steindorff A."/>
            <person name="Ohm R."/>
            <person name="Martin F."/>
            <person name="Silar P."/>
            <person name="Natvig D."/>
            <person name="Lalanne C."/>
            <person name="Gautier V."/>
            <person name="Ament-Velasquez S.L."/>
            <person name="Kruys A."/>
            <person name="Hutchinson M.I."/>
            <person name="Powell A.J."/>
            <person name="Barry K."/>
            <person name="Miller A.N."/>
            <person name="Grigoriev I.V."/>
            <person name="Debuchy R."/>
            <person name="Gladieux P."/>
            <person name="Thoren M.H."/>
            <person name="Johannesson H."/>
        </authorList>
    </citation>
    <scope>NUCLEOTIDE SEQUENCE</scope>
    <source>
        <strain evidence="2">CBS 314.62</strain>
    </source>
</reference>
<accession>A0AAE0XIH5</accession>
<reference evidence="2" key="1">
    <citation type="journal article" date="2023" name="Mol. Phylogenet. Evol.">
        <title>Genome-scale phylogeny and comparative genomics of the fungal order Sordariales.</title>
        <authorList>
            <person name="Hensen N."/>
            <person name="Bonometti L."/>
            <person name="Westerberg I."/>
            <person name="Brannstrom I.O."/>
            <person name="Guillou S."/>
            <person name="Cros-Aarteil S."/>
            <person name="Calhoun S."/>
            <person name="Haridas S."/>
            <person name="Kuo A."/>
            <person name="Mondo S."/>
            <person name="Pangilinan J."/>
            <person name="Riley R."/>
            <person name="LaButti K."/>
            <person name="Andreopoulos B."/>
            <person name="Lipzen A."/>
            <person name="Chen C."/>
            <person name="Yan M."/>
            <person name="Daum C."/>
            <person name="Ng V."/>
            <person name="Clum A."/>
            <person name="Steindorff A."/>
            <person name="Ohm R.A."/>
            <person name="Martin F."/>
            <person name="Silar P."/>
            <person name="Natvig D.O."/>
            <person name="Lalanne C."/>
            <person name="Gautier V."/>
            <person name="Ament-Velasquez S.L."/>
            <person name="Kruys A."/>
            <person name="Hutchinson M.I."/>
            <person name="Powell A.J."/>
            <person name="Barry K."/>
            <person name="Miller A.N."/>
            <person name="Grigoriev I.V."/>
            <person name="Debuchy R."/>
            <person name="Gladieux P."/>
            <person name="Hiltunen Thoren M."/>
            <person name="Johannesson H."/>
        </authorList>
    </citation>
    <scope>NUCLEOTIDE SEQUENCE</scope>
    <source>
        <strain evidence="2">CBS 314.62</strain>
    </source>
</reference>
<gene>
    <name evidence="2" type="ORF">B0T22DRAFT_436992</name>
</gene>
<organism evidence="2 3">
    <name type="scientific">Podospora appendiculata</name>
    <dbReference type="NCBI Taxonomy" id="314037"/>
    <lineage>
        <taxon>Eukaryota</taxon>
        <taxon>Fungi</taxon>
        <taxon>Dikarya</taxon>
        <taxon>Ascomycota</taxon>
        <taxon>Pezizomycotina</taxon>
        <taxon>Sordariomycetes</taxon>
        <taxon>Sordariomycetidae</taxon>
        <taxon>Sordariales</taxon>
        <taxon>Podosporaceae</taxon>
        <taxon>Podospora</taxon>
    </lineage>
</organism>
<protein>
    <submittedName>
        <fullName evidence="2">Uncharacterized protein</fullName>
    </submittedName>
</protein>
<evidence type="ECO:0000313" key="2">
    <source>
        <dbReference type="EMBL" id="KAK3693846.1"/>
    </source>
</evidence>
<evidence type="ECO:0000313" key="3">
    <source>
        <dbReference type="Proteomes" id="UP001270362"/>
    </source>
</evidence>
<feature type="region of interest" description="Disordered" evidence="1">
    <location>
        <begin position="100"/>
        <end position="131"/>
    </location>
</feature>